<organism evidence="2 3">
    <name type="scientific">Aspergillus carbonarius (strain ITEM 5010)</name>
    <dbReference type="NCBI Taxonomy" id="602072"/>
    <lineage>
        <taxon>Eukaryota</taxon>
        <taxon>Fungi</taxon>
        <taxon>Dikarya</taxon>
        <taxon>Ascomycota</taxon>
        <taxon>Pezizomycotina</taxon>
        <taxon>Eurotiomycetes</taxon>
        <taxon>Eurotiomycetidae</taxon>
        <taxon>Eurotiales</taxon>
        <taxon>Aspergillaceae</taxon>
        <taxon>Aspergillus</taxon>
        <taxon>Aspergillus subgen. Circumdati</taxon>
    </lineage>
</organism>
<gene>
    <name evidence="2" type="ORF">ASPCADRAFT_127280</name>
</gene>
<proteinExistence type="predicted"/>
<accession>A0A1R3RVY8</accession>
<evidence type="ECO:0000313" key="3">
    <source>
        <dbReference type="Proteomes" id="UP000188318"/>
    </source>
</evidence>
<feature type="compositionally biased region" description="Low complexity" evidence="1">
    <location>
        <begin position="34"/>
        <end position="51"/>
    </location>
</feature>
<dbReference type="AlphaFoldDB" id="A0A1R3RVY8"/>
<protein>
    <submittedName>
        <fullName evidence="2">Uncharacterized protein</fullName>
    </submittedName>
</protein>
<evidence type="ECO:0000313" key="2">
    <source>
        <dbReference type="EMBL" id="OOF98644.1"/>
    </source>
</evidence>
<evidence type="ECO:0000256" key="1">
    <source>
        <dbReference type="SAM" id="MobiDB-lite"/>
    </source>
</evidence>
<name>A0A1R3RVY8_ASPC5</name>
<sequence>MVRSRCRSSRLIGRRGGILDLASTRMKKKKKKCPTVSVAPPTSTSSSHLLGLTSASGRKTWSKRTLEVWIRRTLREPIIGEERNNPTASALQGYVVTGSVLHLRCQH</sequence>
<keyword evidence="3" id="KW-1185">Reference proteome</keyword>
<dbReference type="Proteomes" id="UP000188318">
    <property type="component" value="Unassembled WGS sequence"/>
</dbReference>
<reference evidence="3" key="1">
    <citation type="journal article" date="2017" name="Genome Biol.">
        <title>Comparative genomics reveals high biological diversity and specific adaptations in the industrially and medically important fungal genus Aspergillus.</title>
        <authorList>
            <person name="de Vries R.P."/>
            <person name="Riley R."/>
            <person name="Wiebenga A."/>
            <person name="Aguilar-Osorio G."/>
            <person name="Amillis S."/>
            <person name="Uchima C.A."/>
            <person name="Anderluh G."/>
            <person name="Asadollahi M."/>
            <person name="Askin M."/>
            <person name="Barry K."/>
            <person name="Battaglia E."/>
            <person name="Bayram O."/>
            <person name="Benocci T."/>
            <person name="Braus-Stromeyer S.A."/>
            <person name="Caldana C."/>
            <person name="Canovas D."/>
            <person name="Cerqueira G.C."/>
            <person name="Chen F."/>
            <person name="Chen W."/>
            <person name="Choi C."/>
            <person name="Clum A."/>
            <person name="Dos Santos R.A."/>
            <person name="Damasio A.R."/>
            <person name="Diallinas G."/>
            <person name="Emri T."/>
            <person name="Fekete E."/>
            <person name="Flipphi M."/>
            <person name="Freyberg S."/>
            <person name="Gallo A."/>
            <person name="Gournas C."/>
            <person name="Habgood R."/>
            <person name="Hainaut M."/>
            <person name="Harispe M.L."/>
            <person name="Henrissat B."/>
            <person name="Hilden K.S."/>
            <person name="Hope R."/>
            <person name="Hossain A."/>
            <person name="Karabika E."/>
            <person name="Karaffa L."/>
            <person name="Karanyi Z."/>
            <person name="Krasevec N."/>
            <person name="Kuo A."/>
            <person name="Kusch H."/>
            <person name="LaButti K."/>
            <person name="Lagendijk E.L."/>
            <person name="Lapidus A."/>
            <person name="Levasseur A."/>
            <person name="Lindquist E."/>
            <person name="Lipzen A."/>
            <person name="Logrieco A.F."/>
            <person name="MacCabe A."/>
            <person name="Maekelae M.R."/>
            <person name="Malavazi I."/>
            <person name="Melin P."/>
            <person name="Meyer V."/>
            <person name="Mielnichuk N."/>
            <person name="Miskei M."/>
            <person name="Molnar A.P."/>
            <person name="Mule G."/>
            <person name="Ngan C.Y."/>
            <person name="Orejas M."/>
            <person name="Orosz E."/>
            <person name="Ouedraogo J.P."/>
            <person name="Overkamp K.M."/>
            <person name="Park H.-S."/>
            <person name="Perrone G."/>
            <person name="Piumi F."/>
            <person name="Punt P.J."/>
            <person name="Ram A.F."/>
            <person name="Ramon A."/>
            <person name="Rauscher S."/>
            <person name="Record E."/>
            <person name="Riano-Pachon D.M."/>
            <person name="Robert V."/>
            <person name="Roehrig J."/>
            <person name="Ruller R."/>
            <person name="Salamov A."/>
            <person name="Salih N.S."/>
            <person name="Samson R.A."/>
            <person name="Sandor E."/>
            <person name="Sanguinetti M."/>
            <person name="Schuetze T."/>
            <person name="Sepcic K."/>
            <person name="Shelest E."/>
            <person name="Sherlock G."/>
            <person name="Sophianopoulou V."/>
            <person name="Squina F.M."/>
            <person name="Sun H."/>
            <person name="Susca A."/>
            <person name="Todd R.B."/>
            <person name="Tsang A."/>
            <person name="Unkles S.E."/>
            <person name="van de Wiele N."/>
            <person name="van Rossen-Uffink D."/>
            <person name="Oliveira J.V."/>
            <person name="Vesth T.C."/>
            <person name="Visser J."/>
            <person name="Yu J.-H."/>
            <person name="Zhou M."/>
            <person name="Andersen M.R."/>
            <person name="Archer D.B."/>
            <person name="Baker S.E."/>
            <person name="Benoit I."/>
            <person name="Brakhage A.A."/>
            <person name="Braus G.H."/>
            <person name="Fischer R."/>
            <person name="Frisvad J.C."/>
            <person name="Goldman G.H."/>
            <person name="Houbraken J."/>
            <person name="Oakley B."/>
            <person name="Pocsi I."/>
            <person name="Scazzocchio C."/>
            <person name="Seiboth B."/>
            <person name="vanKuyk P.A."/>
            <person name="Wortman J."/>
            <person name="Dyer P.S."/>
            <person name="Grigoriev I.V."/>
        </authorList>
    </citation>
    <scope>NUCLEOTIDE SEQUENCE [LARGE SCALE GENOMIC DNA]</scope>
    <source>
        <strain evidence="3">ITEM 5010</strain>
    </source>
</reference>
<dbReference type="VEuPathDB" id="FungiDB:ASPCADRAFT_127280"/>
<feature type="region of interest" description="Disordered" evidence="1">
    <location>
        <begin position="29"/>
        <end position="51"/>
    </location>
</feature>
<dbReference type="EMBL" id="KV907495">
    <property type="protein sequence ID" value="OOF98644.1"/>
    <property type="molecule type" value="Genomic_DNA"/>
</dbReference>